<feature type="region of interest" description="Disordered" evidence="2">
    <location>
        <begin position="1"/>
        <end position="328"/>
    </location>
</feature>
<dbReference type="InterPro" id="IPR036278">
    <property type="entry name" value="Sialidase_sf"/>
</dbReference>
<accession>A0ABP7Y3T3</accession>
<feature type="compositionally biased region" description="Pro residues" evidence="2">
    <location>
        <begin position="259"/>
        <end position="277"/>
    </location>
</feature>
<feature type="compositionally biased region" description="Low complexity" evidence="2">
    <location>
        <begin position="197"/>
        <end position="206"/>
    </location>
</feature>
<evidence type="ECO:0000256" key="1">
    <source>
        <dbReference type="ARBA" id="ARBA00022581"/>
    </source>
</evidence>
<feature type="compositionally biased region" description="Basic and acidic residues" evidence="2">
    <location>
        <begin position="67"/>
        <end position="77"/>
    </location>
</feature>
<feature type="compositionally biased region" description="Basic and acidic residues" evidence="2">
    <location>
        <begin position="155"/>
        <end position="169"/>
    </location>
</feature>
<dbReference type="Gene3D" id="2.130.10.10">
    <property type="entry name" value="YVTN repeat-like/Quinoprotein amine dehydrogenase"/>
    <property type="match status" value="1"/>
</dbReference>
<evidence type="ECO:0008006" key="6">
    <source>
        <dbReference type="Google" id="ProtNLM"/>
    </source>
</evidence>
<proteinExistence type="predicted"/>
<gene>
    <name evidence="4" type="ORF">GCM10022416_07220</name>
</gene>
<feature type="compositionally biased region" description="Acidic residues" evidence="2">
    <location>
        <begin position="145"/>
        <end position="154"/>
    </location>
</feature>
<dbReference type="EMBL" id="BAABDO010000006">
    <property type="protein sequence ID" value="GAA4130097.1"/>
    <property type="molecule type" value="Genomic_DNA"/>
</dbReference>
<feature type="compositionally biased region" description="Pro residues" evidence="2">
    <location>
        <begin position="303"/>
        <end position="313"/>
    </location>
</feature>
<comment type="caution">
    <text evidence="4">The sequence shown here is derived from an EMBL/GenBank/DDBJ whole genome shotgun (WGS) entry which is preliminary data.</text>
</comment>
<dbReference type="PANTHER" id="PTHR13037">
    <property type="entry name" value="FORMIN"/>
    <property type="match status" value="1"/>
</dbReference>
<dbReference type="InterPro" id="IPR015943">
    <property type="entry name" value="WD40/YVTN_repeat-like_dom_sf"/>
</dbReference>
<dbReference type="SUPFAM" id="SSF50939">
    <property type="entry name" value="Sialidases"/>
    <property type="match status" value="4"/>
</dbReference>
<keyword evidence="1" id="KW-0945">Host-virus interaction</keyword>
<feature type="compositionally biased region" description="Low complexity" evidence="2">
    <location>
        <begin position="109"/>
        <end position="123"/>
    </location>
</feature>
<evidence type="ECO:0000256" key="3">
    <source>
        <dbReference type="SAM" id="Phobius"/>
    </source>
</evidence>
<keyword evidence="3" id="KW-0472">Membrane</keyword>
<evidence type="ECO:0000313" key="4">
    <source>
        <dbReference type="EMBL" id="GAA4130097.1"/>
    </source>
</evidence>
<feature type="transmembrane region" description="Helical" evidence="3">
    <location>
        <begin position="334"/>
        <end position="355"/>
    </location>
</feature>
<feature type="compositionally biased region" description="Low complexity" evidence="2">
    <location>
        <begin position="21"/>
        <end position="31"/>
    </location>
</feature>
<protein>
    <recommendedName>
        <fullName evidence="6">Exo-alpha-sialidase</fullName>
    </recommendedName>
</protein>
<keyword evidence="3" id="KW-1133">Transmembrane helix</keyword>
<reference evidence="5" key="1">
    <citation type="journal article" date="2019" name="Int. J. Syst. Evol. Microbiol.">
        <title>The Global Catalogue of Microorganisms (GCM) 10K type strain sequencing project: providing services to taxonomists for standard genome sequencing and annotation.</title>
        <authorList>
            <consortium name="The Broad Institute Genomics Platform"/>
            <consortium name="The Broad Institute Genome Sequencing Center for Infectious Disease"/>
            <person name="Wu L."/>
            <person name="Ma J."/>
        </authorList>
    </citation>
    <scope>NUCLEOTIDE SEQUENCE [LARGE SCALE GENOMIC DNA]</scope>
    <source>
        <strain evidence="5">JCM 17316</strain>
    </source>
</reference>
<dbReference type="PANTHER" id="PTHR13037:SF24">
    <property type="entry name" value="POLYCOMB PROTEIN PCL-RELATED"/>
    <property type="match status" value="1"/>
</dbReference>
<keyword evidence="3" id="KW-0812">Transmembrane</keyword>
<organism evidence="4 5">
    <name type="scientific">Actinomadura keratinilytica</name>
    <dbReference type="NCBI Taxonomy" id="547461"/>
    <lineage>
        <taxon>Bacteria</taxon>
        <taxon>Bacillati</taxon>
        <taxon>Actinomycetota</taxon>
        <taxon>Actinomycetes</taxon>
        <taxon>Streptosporangiales</taxon>
        <taxon>Thermomonosporaceae</taxon>
        <taxon>Actinomadura</taxon>
    </lineage>
</organism>
<name>A0ABP7Y3T3_9ACTN</name>
<evidence type="ECO:0000256" key="2">
    <source>
        <dbReference type="SAM" id="MobiDB-lite"/>
    </source>
</evidence>
<evidence type="ECO:0000313" key="5">
    <source>
        <dbReference type="Proteomes" id="UP001500266"/>
    </source>
</evidence>
<feature type="compositionally biased region" description="Pro residues" evidence="2">
    <location>
        <begin position="226"/>
        <end position="251"/>
    </location>
</feature>
<dbReference type="Proteomes" id="UP001500266">
    <property type="component" value="Unassembled WGS sequence"/>
</dbReference>
<sequence>MTAPRTPDGEPGRDQQQASNPQDAAAPKDAAAPPPPRWLTEADSQAEAPLLPEAPPPPFDADDDDADATRFDAEATRVDGGAIRVDGGAGRDGGESGDDADATRTDVYPAKAAAASPAASQPSFDETVTDLSPWPPSKGEAASAAEDDDDEEDLERTRVDRPRLSKDESAEQPPPPPQPAPGVTDEPAPFPYAQQIPGTPLAAPTPTAQPPAPPMPSPYYAQPDPSSAPPAPGPAPTHQPPAPTHQPPAPPAENQQPAAPFPFPQEIPDNKPQPTPFPYAQEIPGHEQNAPGLSETRFDLQPVPKPVAPPPQIDEPWRTAPKAKKKRGKLGKRIALVAGAGLAAAALVAGGFAVVSNLGGDDEGSGPGAQLARSVFPVDATARTDGYEQRLTGVAASGSTVVAVGGETGVRGSRGVFLVSTDGGRTFTTAQVRGADGAAPRAGDVPAAVGGSSRGWVAIGSRVTGGAVWTSKNGREWQRQPDAVGDVFGGNVRITRIVAAGDRYLAVGETSAKGDFSDAVPAVWLSGDGRRWEPRSGDQIGLQVRDADLRLVTAASNGDVILLEALVTPRSGRQNAYRRVWRSQDGGRTWTNSEVPVPKGSRGLIIGGGPAGFVAVRELGTGGSAHGQAFTSKDGVSWTRAGALRMSGYRVTKQLLGDDKGFAAVVTRGRDVLLSRSSDGRSWRDAGTLAAQPGREVTDAALSGAQTVLVGTEPGGGDADPLLGVWDDGGRQLPVDLTKVPGAVRSDHSVVAVGASGDRAVAVGSAAGDAAVWTSQDGATWQPAQGLGAAFTRPGSQQLLDVTSGGAGWLAVGYDQVAPRRPLVVTSADGVNWQAADTANAAFRGSSRAVPTTNAAASGQSGYVVVGTEGTSAAAWFSADLKNWERGRASGADAGPDGALNSRNGDSRWMLDVTGGSFGYVAVGGVRDRKAGNRPGVWTSADGRQWTLQVLSLPAGTKEAHFTHVASSGNMLVAAGIAATGQGLGWLGYFSSDGGKTWQPLQAPGGDAKVTVTALASTGKGFTATGTTGEAGSGDVVAWTTADGSNWSADKPGGTGLAGDGEQQVTGLAVFKGKLLGVGRTADQTDDQPILWTRPAP</sequence>
<feature type="compositionally biased region" description="Pro residues" evidence="2">
    <location>
        <begin position="207"/>
        <end position="217"/>
    </location>
</feature>
<dbReference type="RefSeq" id="WP_345017348.1">
    <property type="nucleotide sequence ID" value="NZ_BAABDO010000006.1"/>
</dbReference>
<keyword evidence="5" id="KW-1185">Reference proteome</keyword>